<evidence type="ECO:0000259" key="1">
    <source>
        <dbReference type="Pfam" id="PF03732"/>
    </source>
</evidence>
<accession>A0A225VLN7</accession>
<dbReference type="InterPro" id="IPR005162">
    <property type="entry name" value="Retrotrans_gag_dom"/>
</dbReference>
<sequence length="233" mass="26455">MSYEHEQENLQMDGMSIGSPNTAITHVVRAECPHLADPEWEALQRLSMVIGEAAVATTLSPTEQHGVALGFILSEQREVAAANTVSPEVTPRKEYLKLHASNYESKEVLVESAELGLRRRLTDPTYFSTYESFKKELKLAFDPPKNKFRSRAEFFDLQQGTKDIHASAQRARYLISNVVTKAIDGTTKVVTFMKGLKDRPVKTYLFREYPSTLEAAITLTNQEEFSMRHYNFM</sequence>
<feature type="domain" description="Retrotransposon gag" evidence="1">
    <location>
        <begin position="123"/>
        <end position="198"/>
    </location>
</feature>
<protein>
    <recommendedName>
        <fullName evidence="1">Retrotransposon gag domain-containing protein</fullName>
    </recommendedName>
</protein>
<proteinExistence type="predicted"/>
<dbReference type="EMBL" id="NBNE01004152">
    <property type="protein sequence ID" value="OWZ06014.1"/>
    <property type="molecule type" value="Genomic_DNA"/>
</dbReference>
<keyword evidence="3" id="KW-1185">Reference proteome</keyword>
<comment type="caution">
    <text evidence="2">The sequence shown here is derived from an EMBL/GenBank/DDBJ whole genome shotgun (WGS) entry which is preliminary data.</text>
</comment>
<dbReference type="Pfam" id="PF03732">
    <property type="entry name" value="Retrotrans_gag"/>
    <property type="match status" value="1"/>
</dbReference>
<dbReference type="AlphaFoldDB" id="A0A225VLN7"/>
<evidence type="ECO:0000313" key="3">
    <source>
        <dbReference type="Proteomes" id="UP000198211"/>
    </source>
</evidence>
<dbReference type="Proteomes" id="UP000198211">
    <property type="component" value="Unassembled WGS sequence"/>
</dbReference>
<organism evidence="2 3">
    <name type="scientific">Phytophthora megakarya</name>
    <dbReference type="NCBI Taxonomy" id="4795"/>
    <lineage>
        <taxon>Eukaryota</taxon>
        <taxon>Sar</taxon>
        <taxon>Stramenopiles</taxon>
        <taxon>Oomycota</taxon>
        <taxon>Peronosporomycetes</taxon>
        <taxon>Peronosporales</taxon>
        <taxon>Peronosporaceae</taxon>
        <taxon>Phytophthora</taxon>
    </lineage>
</organism>
<evidence type="ECO:0000313" key="2">
    <source>
        <dbReference type="EMBL" id="OWZ06014.1"/>
    </source>
</evidence>
<name>A0A225VLN7_9STRA</name>
<reference evidence="3" key="1">
    <citation type="submission" date="2017-03" db="EMBL/GenBank/DDBJ databases">
        <title>Phytopthora megakarya and P. palmivora, two closely related causual agents of cacao black pod achieved similar genome size and gene model numbers by different mechanisms.</title>
        <authorList>
            <person name="Ali S."/>
            <person name="Shao J."/>
            <person name="Larry D.J."/>
            <person name="Kronmiller B."/>
            <person name="Shen D."/>
            <person name="Strem M.D."/>
            <person name="Melnick R.L."/>
            <person name="Guiltinan M.J."/>
            <person name="Tyler B.M."/>
            <person name="Meinhardt L.W."/>
            <person name="Bailey B.A."/>
        </authorList>
    </citation>
    <scope>NUCLEOTIDE SEQUENCE [LARGE SCALE GENOMIC DNA]</scope>
    <source>
        <strain evidence="3">zdho120</strain>
    </source>
</reference>
<gene>
    <name evidence="2" type="ORF">PHMEG_00021790</name>
</gene>